<organism evidence="17 18">
    <name type="scientific">Acetohalobium arabaticum (strain ATCC 49924 / DSM 5501 / Z-7288)</name>
    <dbReference type="NCBI Taxonomy" id="574087"/>
    <lineage>
        <taxon>Bacteria</taxon>
        <taxon>Bacillati</taxon>
        <taxon>Bacillota</taxon>
        <taxon>Clostridia</taxon>
        <taxon>Halanaerobiales</taxon>
        <taxon>Halobacteroidaceae</taxon>
        <taxon>Acetohalobium</taxon>
    </lineage>
</organism>
<comment type="cofactor">
    <cofactor evidence="12">
        <name>Mg(2+)</name>
        <dbReference type="ChEBI" id="CHEBI:18420"/>
    </cofactor>
</comment>
<feature type="short sequence motif" description="Meso-diaminopimelate recognition motif" evidence="12">
    <location>
        <begin position="406"/>
        <end position="409"/>
    </location>
</feature>
<dbReference type="PANTHER" id="PTHR23135:SF4">
    <property type="entry name" value="UDP-N-ACETYLMURAMOYL-L-ALANYL-D-GLUTAMATE--2,6-DIAMINOPIMELATE LIGASE MURE HOMOLOG, CHLOROPLASTIC"/>
    <property type="match status" value="1"/>
</dbReference>
<protein>
    <recommendedName>
        <fullName evidence="12">UDP-N-acetylmuramoyl-L-alanyl-D-glutamate--2,6-diaminopimelate ligase</fullName>
        <ecNumber evidence="12">6.3.2.13</ecNumber>
    </recommendedName>
    <alternativeName>
        <fullName evidence="12">Meso-A2pm-adding enzyme</fullName>
    </alternativeName>
    <alternativeName>
        <fullName evidence="12">Meso-diaminopimelate-adding enzyme</fullName>
    </alternativeName>
    <alternativeName>
        <fullName evidence="12">UDP-MurNAc-L-Ala-D-Glu:meso-diaminopimelate ligase</fullName>
    </alternativeName>
    <alternativeName>
        <fullName evidence="12">UDP-MurNAc-tripeptide synthetase</fullName>
    </alternativeName>
    <alternativeName>
        <fullName evidence="12">UDP-N-acetylmuramyl-tripeptide synthetase</fullName>
    </alternativeName>
</protein>
<dbReference type="GO" id="GO:0000287">
    <property type="term" value="F:magnesium ion binding"/>
    <property type="evidence" value="ECO:0007669"/>
    <property type="project" value="UniProtKB-UniRule"/>
</dbReference>
<dbReference type="RefSeq" id="WP_013277727.1">
    <property type="nucleotide sequence ID" value="NC_014378.1"/>
</dbReference>
<feature type="binding site" evidence="12">
    <location>
        <position position="382"/>
    </location>
    <ligand>
        <name>meso-2,6-diaminopimelate</name>
        <dbReference type="ChEBI" id="CHEBI:57791"/>
    </ligand>
</feature>
<dbReference type="EMBL" id="CP002105">
    <property type="protein sequence ID" value="ADL12281.1"/>
    <property type="molecule type" value="Genomic_DNA"/>
</dbReference>
<keyword evidence="5 12" id="KW-0132">Cell division</keyword>
<sequence>MKNLNEVVTDLKIGVLQGDLDSRIAGIAYDSRNVETDYLFVCIEGFTDDGHNYIEEAIDSGATALLVEKEVEVDSEVTVIKTDDTRLGLAEVSAAFYDYPSRELKVVGVTGTNGKTTNTYLIESILKKAGYKLGLIGTIKNKVSDQTFDSQRTTPEALDINKLLAQMIDKGVTHVVMEVSSHALDLNRVAKIDFDVAIFTNITQDHLDFHDSFSEYLAAKKKLFSSLKDSSEKTAIINIDDPHSDEFLEAANSKVLTYGIEKDANLKAKDITISPTGVEFGLESTIGEMELDLNITGLFNVYNTLSAIGAGLSLGVDLDEIKAGLEEIQGIAGRFEIIEEAQDFGVIVDYAHTPDSLRNILETAHDFVEGRIIVVFGCGGDRDKDKRPIMGQVAVELGDFAVVTSDNPRSEEPAEIIADIEVGIKEKDKIKGEDCDYIIIEDRAEAINYGIESAQPDDLVFIVGKGHETYQTFKDKTIPFDDREVARRSLAKIRGE</sequence>
<comment type="pathway">
    <text evidence="1 12 13">Cell wall biogenesis; peptidoglycan biosynthesis.</text>
</comment>
<dbReference type="InterPro" id="IPR035911">
    <property type="entry name" value="MurE/MurF_N"/>
</dbReference>
<evidence type="ECO:0000256" key="11">
    <source>
        <dbReference type="ARBA" id="ARBA00023316"/>
    </source>
</evidence>
<keyword evidence="10 12" id="KW-0131">Cell cycle</keyword>
<comment type="catalytic activity">
    <reaction evidence="12">
        <text>UDP-N-acetyl-alpha-D-muramoyl-L-alanyl-D-glutamate + meso-2,6-diaminopimelate + ATP = UDP-N-acetyl-alpha-D-muramoyl-L-alanyl-gamma-D-glutamyl-meso-2,6-diaminopimelate + ADP + phosphate + H(+)</text>
        <dbReference type="Rhea" id="RHEA:23676"/>
        <dbReference type="ChEBI" id="CHEBI:15378"/>
        <dbReference type="ChEBI" id="CHEBI:30616"/>
        <dbReference type="ChEBI" id="CHEBI:43474"/>
        <dbReference type="ChEBI" id="CHEBI:57791"/>
        <dbReference type="ChEBI" id="CHEBI:83900"/>
        <dbReference type="ChEBI" id="CHEBI:83905"/>
        <dbReference type="ChEBI" id="CHEBI:456216"/>
        <dbReference type="EC" id="6.3.2.13"/>
    </reaction>
</comment>
<evidence type="ECO:0000256" key="5">
    <source>
        <dbReference type="ARBA" id="ARBA00022618"/>
    </source>
</evidence>
<feature type="domain" description="Mur ligase C-terminal" evidence="15">
    <location>
        <begin position="333"/>
        <end position="466"/>
    </location>
</feature>
<dbReference type="UniPathway" id="UPA00219"/>
<keyword evidence="9 12" id="KW-0573">Peptidoglycan synthesis</keyword>
<evidence type="ECO:0000256" key="3">
    <source>
        <dbReference type="ARBA" id="ARBA00022490"/>
    </source>
</evidence>
<keyword evidence="18" id="KW-1185">Reference proteome</keyword>
<dbReference type="Gene3D" id="3.40.1190.10">
    <property type="entry name" value="Mur-like, catalytic domain"/>
    <property type="match status" value="1"/>
</dbReference>
<evidence type="ECO:0000256" key="7">
    <source>
        <dbReference type="ARBA" id="ARBA00022840"/>
    </source>
</evidence>
<feature type="binding site" evidence="12">
    <location>
        <position position="468"/>
    </location>
    <ligand>
        <name>meso-2,6-diaminopimelate</name>
        <dbReference type="ChEBI" id="CHEBI:57791"/>
    </ligand>
</feature>
<dbReference type="PROSITE" id="PS01011">
    <property type="entry name" value="FOLYLPOLYGLU_SYNT_1"/>
    <property type="match status" value="1"/>
</dbReference>
<feature type="binding site" evidence="12">
    <location>
        <begin position="406"/>
        <end position="409"/>
    </location>
    <ligand>
        <name>meso-2,6-diaminopimelate</name>
        <dbReference type="ChEBI" id="CHEBI:57791"/>
    </ligand>
</feature>
<dbReference type="GO" id="GO:0071555">
    <property type="term" value="P:cell wall organization"/>
    <property type="evidence" value="ECO:0007669"/>
    <property type="project" value="UniProtKB-KW"/>
</dbReference>
<dbReference type="InterPro" id="IPR018109">
    <property type="entry name" value="Folylpolyglutamate_synth_CS"/>
</dbReference>
<feature type="binding site" evidence="12">
    <location>
        <position position="31"/>
    </location>
    <ligand>
        <name>UDP-N-acetyl-alpha-D-muramoyl-L-alanyl-D-glutamate</name>
        <dbReference type="ChEBI" id="CHEBI:83900"/>
    </ligand>
</feature>
<dbReference type="InterPro" id="IPR000713">
    <property type="entry name" value="Mur_ligase_N"/>
</dbReference>
<accession>D9QVM2</accession>
<dbReference type="KEGG" id="aar:Acear_0741"/>
<keyword evidence="11 12" id="KW-0961">Cell wall biogenesis/degradation</keyword>
<comment type="subcellular location">
    <subcellularLocation>
        <location evidence="12 13">Cytoplasm</location>
    </subcellularLocation>
</comment>
<evidence type="ECO:0000256" key="2">
    <source>
        <dbReference type="ARBA" id="ARBA00005898"/>
    </source>
</evidence>
<evidence type="ECO:0000256" key="9">
    <source>
        <dbReference type="ARBA" id="ARBA00022984"/>
    </source>
</evidence>
<dbReference type="eggNOG" id="COG0769">
    <property type="taxonomic scope" value="Bacteria"/>
</dbReference>
<evidence type="ECO:0000256" key="12">
    <source>
        <dbReference type="HAMAP-Rule" id="MF_00208"/>
    </source>
</evidence>
<dbReference type="GO" id="GO:0051301">
    <property type="term" value="P:cell division"/>
    <property type="evidence" value="ECO:0007669"/>
    <property type="project" value="UniProtKB-KW"/>
</dbReference>
<dbReference type="SUPFAM" id="SSF53623">
    <property type="entry name" value="MurD-like peptide ligases, catalytic domain"/>
    <property type="match status" value="1"/>
</dbReference>
<dbReference type="SUPFAM" id="SSF53244">
    <property type="entry name" value="MurD-like peptide ligases, peptide-binding domain"/>
    <property type="match status" value="1"/>
</dbReference>
<feature type="binding site" evidence="12">
    <location>
        <position position="464"/>
    </location>
    <ligand>
        <name>meso-2,6-diaminopimelate</name>
        <dbReference type="ChEBI" id="CHEBI:57791"/>
    </ligand>
</feature>
<dbReference type="HOGENOM" id="CLU_022291_4_1_9"/>
<evidence type="ECO:0000256" key="13">
    <source>
        <dbReference type="RuleBase" id="RU004135"/>
    </source>
</evidence>
<gene>
    <name evidence="12" type="primary">murE</name>
    <name evidence="17" type="ordered locus">Acear_0741</name>
</gene>
<dbReference type="Gene3D" id="3.90.190.20">
    <property type="entry name" value="Mur ligase, C-terminal domain"/>
    <property type="match status" value="1"/>
</dbReference>
<dbReference type="STRING" id="574087.Acear_0741"/>
<dbReference type="InterPro" id="IPR004101">
    <property type="entry name" value="Mur_ligase_C"/>
</dbReference>
<comment type="caution">
    <text evidence="12">Lacks conserved residue(s) required for the propagation of feature annotation.</text>
</comment>
<keyword evidence="8 12" id="KW-0133">Cell shape</keyword>
<dbReference type="HAMAP" id="MF_00208">
    <property type="entry name" value="MurE"/>
    <property type="match status" value="1"/>
</dbReference>
<dbReference type="GO" id="GO:0009252">
    <property type="term" value="P:peptidoglycan biosynthetic process"/>
    <property type="evidence" value="ECO:0007669"/>
    <property type="project" value="UniProtKB-UniRule"/>
</dbReference>
<dbReference type="GO" id="GO:0005737">
    <property type="term" value="C:cytoplasm"/>
    <property type="evidence" value="ECO:0007669"/>
    <property type="project" value="UniProtKB-SubCell"/>
</dbReference>
<keyword evidence="7 12" id="KW-0067">ATP-binding</keyword>
<dbReference type="Pfam" id="PF01225">
    <property type="entry name" value="Mur_ligase"/>
    <property type="match status" value="1"/>
</dbReference>
<feature type="domain" description="Mur ligase N-terminal catalytic" evidence="14">
    <location>
        <begin position="24"/>
        <end position="93"/>
    </location>
</feature>
<keyword evidence="6 12" id="KW-0547">Nucleotide-binding</keyword>
<evidence type="ECO:0000259" key="16">
    <source>
        <dbReference type="Pfam" id="PF08245"/>
    </source>
</evidence>
<dbReference type="PANTHER" id="PTHR23135">
    <property type="entry name" value="MUR LIGASE FAMILY MEMBER"/>
    <property type="match status" value="1"/>
</dbReference>
<dbReference type="Proteomes" id="UP000001661">
    <property type="component" value="Chromosome"/>
</dbReference>
<dbReference type="Pfam" id="PF02875">
    <property type="entry name" value="Mur_ligase_C"/>
    <property type="match status" value="1"/>
</dbReference>
<keyword evidence="3 12" id="KW-0963">Cytoplasm</keyword>
<dbReference type="InterPro" id="IPR036615">
    <property type="entry name" value="Mur_ligase_C_dom_sf"/>
</dbReference>
<feature type="domain" description="Mur ligase central" evidence="16">
    <location>
        <begin position="109"/>
        <end position="310"/>
    </location>
</feature>
<dbReference type="OrthoDB" id="9800958at2"/>
<evidence type="ECO:0000256" key="6">
    <source>
        <dbReference type="ARBA" id="ARBA00022741"/>
    </source>
</evidence>
<comment type="PTM">
    <text evidence="12">Carboxylation is probably crucial for Mg(2+) binding and, consequently, for the gamma-phosphate positioning of ATP.</text>
</comment>
<keyword evidence="12" id="KW-0460">Magnesium</keyword>
<feature type="binding site" evidence="12">
    <location>
        <position position="188"/>
    </location>
    <ligand>
        <name>UDP-N-acetyl-alpha-D-muramoyl-L-alanyl-D-glutamate</name>
        <dbReference type="ChEBI" id="CHEBI:83900"/>
    </ligand>
</feature>
<proteinExistence type="inferred from homology"/>
<reference evidence="17 18" key="1">
    <citation type="journal article" date="2010" name="Stand. Genomic Sci.">
        <title>Complete genome sequence of Acetohalobium arabaticum type strain (Z-7288).</title>
        <authorList>
            <person name="Sikorski J."/>
            <person name="Lapidus A."/>
            <person name="Chertkov O."/>
            <person name="Lucas S."/>
            <person name="Copeland A."/>
            <person name="Glavina Del Rio T."/>
            <person name="Nolan M."/>
            <person name="Tice H."/>
            <person name="Cheng J.F."/>
            <person name="Han C."/>
            <person name="Brambilla E."/>
            <person name="Pitluck S."/>
            <person name="Liolios K."/>
            <person name="Ivanova N."/>
            <person name="Mavromatis K."/>
            <person name="Mikhailova N."/>
            <person name="Pati A."/>
            <person name="Bruce D."/>
            <person name="Detter C."/>
            <person name="Tapia R."/>
            <person name="Goodwin L."/>
            <person name="Chen A."/>
            <person name="Palaniappan K."/>
            <person name="Land M."/>
            <person name="Hauser L."/>
            <person name="Chang Y.J."/>
            <person name="Jeffries C.D."/>
            <person name="Rohde M."/>
            <person name="Goker M."/>
            <person name="Spring S."/>
            <person name="Woyke T."/>
            <person name="Bristow J."/>
            <person name="Eisen J.A."/>
            <person name="Markowitz V."/>
            <person name="Hugenholtz P."/>
            <person name="Kyrpides N.C."/>
            <person name="Klenk H.P."/>
        </authorList>
    </citation>
    <scope>NUCLEOTIDE SEQUENCE [LARGE SCALE GENOMIC DNA]</scope>
    <source>
        <strain evidence="18">ATCC 49924 / DSM 5501 / Z-7288</strain>
    </source>
</reference>
<dbReference type="Pfam" id="PF08245">
    <property type="entry name" value="Mur_ligase_M"/>
    <property type="match status" value="1"/>
</dbReference>
<dbReference type="InterPro" id="IPR005761">
    <property type="entry name" value="UDP-N-AcMur-Glu-dNH2Pim_ligase"/>
</dbReference>
<dbReference type="NCBIfam" id="TIGR01085">
    <property type="entry name" value="murE"/>
    <property type="match status" value="1"/>
</dbReference>
<evidence type="ECO:0000313" key="18">
    <source>
        <dbReference type="Proteomes" id="UP000001661"/>
    </source>
</evidence>
<dbReference type="NCBIfam" id="NF001126">
    <property type="entry name" value="PRK00139.1-4"/>
    <property type="match status" value="1"/>
</dbReference>
<dbReference type="GO" id="GO:0008765">
    <property type="term" value="F:UDP-N-acetylmuramoylalanyl-D-glutamate-2,6-diaminopimelate ligase activity"/>
    <property type="evidence" value="ECO:0007669"/>
    <property type="project" value="UniProtKB-UniRule"/>
</dbReference>
<evidence type="ECO:0000256" key="1">
    <source>
        <dbReference type="ARBA" id="ARBA00004752"/>
    </source>
</evidence>
<dbReference type="AlphaFoldDB" id="D9QVM2"/>
<comment type="similarity">
    <text evidence="2 12">Belongs to the MurCDEF family. MurE subfamily.</text>
</comment>
<evidence type="ECO:0000259" key="15">
    <source>
        <dbReference type="Pfam" id="PF02875"/>
    </source>
</evidence>
<evidence type="ECO:0000256" key="8">
    <source>
        <dbReference type="ARBA" id="ARBA00022960"/>
    </source>
</evidence>
<evidence type="ECO:0000256" key="10">
    <source>
        <dbReference type="ARBA" id="ARBA00023306"/>
    </source>
</evidence>
<dbReference type="InterPro" id="IPR013221">
    <property type="entry name" value="Mur_ligase_cen"/>
</dbReference>
<evidence type="ECO:0000256" key="4">
    <source>
        <dbReference type="ARBA" id="ARBA00022598"/>
    </source>
</evidence>
<evidence type="ECO:0000313" key="17">
    <source>
        <dbReference type="EMBL" id="ADL12281.1"/>
    </source>
</evidence>
<comment type="function">
    <text evidence="12">Catalyzes the addition of meso-diaminopimelic acid to the nucleotide precursor UDP-N-acetylmuramoyl-L-alanyl-D-glutamate (UMAG) in the biosynthesis of bacterial cell-wall peptidoglycan.</text>
</comment>
<dbReference type="GO" id="GO:0005524">
    <property type="term" value="F:ATP binding"/>
    <property type="evidence" value="ECO:0007669"/>
    <property type="project" value="UniProtKB-UniRule"/>
</dbReference>
<feature type="binding site" evidence="12">
    <location>
        <begin position="153"/>
        <end position="154"/>
    </location>
    <ligand>
        <name>UDP-N-acetyl-alpha-D-muramoyl-L-alanyl-D-glutamate</name>
        <dbReference type="ChEBI" id="CHEBI:83900"/>
    </ligand>
</feature>
<feature type="binding site" evidence="12">
    <location>
        <begin position="111"/>
        <end position="117"/>
    </location>
    <ligand>
        <name>ATP</name>
        <dbReference type="ChEBI" id="CHEBI:30616"/>
    </ligand>
</feature>
<dbReference type="Gene3D" id="3.40.1390.10">
    <property type="entry name" value="MurE/MurF, N-terminal domain"/>
    <property type="match status" value="1"/>
</dbReference>
<dbReference type="SUPFAM" id="SSF63418">
    <property type="entry name" value="MurE/MurF N-terminal domain"/>
    <property type="match status" value="1"/>
</dbReference>
<keyword evidence="4 12" id="KW-0436">Ligase</keyword>
<feature type="modified residue" description="N6-carboxylysine" evidence="12">
    <location>
        <position position="220"/>
    </location>
</feature>
<dbReference type="NCBIfam" id="NF001124">
    <property type="entry name" value="PRK00139.1-2"/>
    <property type="match status" value="1"/>
</dbReference>
<feature type="binding site" evidence="12">
    <location>
        <position position="180"/>
    </location>
    <ligand>
        <name>UDP-N-acetyl-alpha-D-muramoyl-L-alanyl-D-glutamate</name>
        <dbReference type="ChEBI" id="CHEBI:83900"/>
    </ligand>
</feature>
<name>D9QVM2_ACEAZ</name>
<dbReference type="EC" id="6.3.2.13" evidence="12"/>
<evidence type="ECO:0000259" key="14">
    <source>
        <dbReference type="Pfam" id="PF01225"/>
    </source>
</evidence>
<dbReference type="GO" id="GO:0008360">
    <property type="term" value="P:regulation of cell shape"/>
    <property type="evidence" value="ECO:0007669"/>
    <property type="project" value="UniProtKB-KW"/>
</dbReference>
<dbReference type="InterPro" id="IPR036565">
    <property type="entry name" value="Mur-like_cat_sf"/>
</dbReference>
<dbReference type="GO" id="GO:0004326">
    <property type="term" value="F:tetrahydrofolylpolyglutamate synthase activity"/>
    <property type="evidence" value="ECO:0007669"/>
    <property type="project" value="InterPro"/>
</dbReference>